<comment type="caution">
    <text evidence="2">The sequence shown here is derived from an EMBL/GenBank/DDBJ whole genome shotgun (WGS) entry which is preliminary data.</text>
</comment>
<keyword evidence="1" id="KW-0472">Membrane</keyword>
<keyword evidence="1" id="KW-0812">Transmembrane</keyword>
<sequence>MFATLKRTITRFIEAVNFQVAGGRWQLFELCDLWIVPDAVKHCCQNTLTAQWTKRLPILQQRAPADLAADAILEALSSIEDVNTADWTVIDFCSGAGGPVPLIETLVNRGRKASGKKPILFRLSDIHPNLDAWMEHAALSDNLSFVPQPVDASFPPFSVISTTTAGDKDLVFRAGLRSNGSKVFRLFCLAFHHFDDETAKRVIKSTLETSDAFAIVELQDRRIGSLVLMLLEFWLLLLVTVFWFWHDELHLLLTYALPILPAVHSWDGFVSCLRTRTFEETVRLVEAVQGSNKGDHALKGNAITVKRGDWMLSHSRTLHTWPIGYMEVTFGRKIGVGSNNGNE</sequence>
<keyword evidence="1" id="KW-1133">Transmembrane helix</keyword>
<protein>
    <submittedName>
        <fullName evidence="2">Uncharacterized protein</fullName>
    </submittedName>
</protein>
<accession>A0AAV9JSN1</accession>
<keyword evidence="3" id="KW-1185">Reference proteome</keyword>
<organism evidence="2 3">
    <name type="scientific">Oleoguttula mirabilis</name>
    <dbReference type="NCBI Taxonomy" id="1507867"/>
    <lineage>
        <taxon>Eukaryota</taxon>
        <taxon>Fungi</taxon>
        <taxon>Dikarya</taxon>
        <taxon>Ascomycota</taxon>
        <taxon>Pezizomycotina</taxon>
        <taxon>Dothideomycetes</taxon>
        <taxon>Dothideomycetidae</taxon>
        <taxon>Mycosphaerellales</taxon>
        <taxon>Teratosphaeriaceae</taxon>
        <taxon>Oleoguttula</taxon>
    </lineage>
</organism>
<evidence type="ECO:0000313" key="3">
    <source>
        <dbReference type="Proteomes" id="UP001324427"/>
    </source>
</evidence>
<evidence type="ECO:0000313" key="2">
    <source>
        <dbReference type="EMBL" id="KAK4548003.1"/>
    </source>
</evidence>
<name>A0AAV9JSN1_9PEZI</name>
<dbReference type="AlphaFoldDB" id="A0AAV9JSN1"/>
<proteinExistence type="predicted"/>
<dbReference type="EMBL" id="JAVFHQ010000009">
    <property type="protein sequence ID" value="KAK4548003.1"/>
    <property type="molecule type" value="Genomic_DNA"/>
</dbReference>
<gene>
    <name evidence="2" type="ORF">LTR36_010723</name>
</gene>
<dbReference type="Proteomes" id="UP001324427">
    <property type="component" value="Unassembled WGS sequence"/>
</dbReference>
<reference evidence="2 3" key="1">
    <citation type="submission" date="2021-11" db="EMBL/GenBank/DDBJ databases">
        <title>Black yeast isolated from Biological Soil Crust.</title>
        <authorList>
            <person name="Kurbessoian T."/>
        </authorList>
    </citation>
    <scope>NUCLEOTIDE SEQUENCE [LARGE SCALE GENOMIC DNA]</scope>
    <source>
        <strain evidence="2 3">CCFEE 5522</strain>
    </source>
</reference>
<evidence type="ECO:0000256" key="1">
    <source>
        <dbReference type="SAM" id="Phobius"/>
    </source>
</evidence>
<feature type="transmembrane region" description="Helical" evidence="1">
    <location>
        <begin position="226"/>
        <end position="246"/>
    </location>
</feature>